<accession>J9D840</accession>
<name>J9D840_9ZZZZ</name>
<dbReference type="EMBL" id="AMCI01000495">
    <property type="protein sequence ID" value="EJX08971.1"/>
    <property type="molecule type" value="Genomic_DNA"/>
</dbReference>
<proteinExistence type="predicted"/>
<reference evidence="1" key="1">
    <citation type="journal article" date="2012" name="PLoS ONE">
        <title>Gene sets for utilization of primary and secondary nutrition supplies in the distal gut of endangered iberian lynx.</title>
        <authorList>
            <person name="Alcaide M."/>
            <person name="Messina E."/>
            <person name="Richter M."/>
            <person name="Bargiela R."/>
            <person name="Peplies J."/>
            <person name="Huws S.A."/>
            <person name="Newbold C.J."/>
            <person name="Golyshin P.N."/>
            <person name="Simon M.A."/>
            <person name="Lopez G."/>
            <person name="Yakimov M.M."/>
            <person name="Ferrer M."/>
        </authorList>
    </citation>
    <scope>NUCLEOTIDE SEQUENCE</scope>
</reference>
<sequence>MNISSSLPVSKRPGTTVLHVTRTLPSVCVSVMHPLIRQERAKRGKKVVLAQNIFGITLFLPVCQLA</sequence>
<protein>
    <submittedName>
        <fullName evidence="1">Uncharacterized protein</fullName>
    </submittedName>
</protein>
<comment type="caution">
    <text evidence="1">The sequence shown here is derived from an EMBL/GenBank/DDBJ whole genome shotgun (WGS) entry which is preliminary data.</text>
</comment>
<gene>
    <name evidence="1" type="ORF">EVA_02920</name>
</gene>
<dbReference type="AlphaFoldDB" id="J9D840"/>
<evidence type="ECO:0000313" key="1">
    <source>
        <dbReference type="EMBL" id="EJX08971.1"/>
    </source>
</evidence>
<organism evidence="1">
    <name type="scientific">gut metagenome</name>
    <dbReference type="NCBI Taxonomy" id="749906"/>
    <lineage>
        <taxon>unclassified sequences</taxon>
        <taxon>metagenomes</taxon>
        <taxon>organismal metagenomes</taxon>
    </lineage>
</organism>